<dbReference type="Pfam" id="PF20047">
    <property type="entry name" value="DUF6449"/>
    <property type="match status" value="1"/>
</dbReference>
<evidence type="ECO:0000259" key="2">
    <source>
        <dbReference type="Pfam" id="PF20047"/>
    </source>
</evidence>
<protein>
    <submittedName>
        <fullName evidence="3">ABC transporter permease</fullName>
    </submittedName>
</protein>
<gene>
    <name evidence="3" type="ORF">H9723_04875</name>
</gene>
<dbReference type="EMBL" id="DXAY01000115">
    <property type="protein sequence ID" value="HIZ74565.1"/>
    <property type="molecule type" value="Genomic_DNA"/>
</dbReference>
<sequence length="703" mass="77832">MTSKISFIKLIVQDIRHRGWTAALSAIALFLMMPVYTMLYLSTFSGSMKPGFSDYDHLVRSFPGLLNGHSIQTLTVIIAALAVLMALSGFGYLHSKEKLDFYHSLPVKRTRWFASAYLSGLILFMIPYTVCAVLIVSAGASKGIMTANLAVQCMQSAFGGILSYIVIYTACVFASMLTGRTAIGLLLSLVVIVWPFIVLNLFSSLQLTFFKSYYDEAVPLSQQLADYLTPLGIFSALITQSGIGELSFGVSAAAVFTSALLFTAALLLNRIYPSEAAGNTVAFPAISPILKVLICIPAALFSGLMIQGLMGISDVNWICFISLLASVILCIFIDFIYHMDLKLLRKGWKSTLFSIGGVTVILCIFRFDLPGYDTWIPDIDRLKGMSFCPDSFTVYFSYPDSDPDSKLGYYVPEEDMELLYTLAQTGINHLENGITADDFYSYTEDIPDNCLPAVFRYRLSSGRTVLREYAVDYDKAEEVVKKLLESDEYRKQLFPVFHMEGKQISSISLSDIYGRYEELLLGKEQRIALLDAYEKDVMEVSADTLISGKPIGDLCVEIRYAGADSSSGVYSADISQASYEEAALVSTLYIYPEYSNTLELLEEFGFPLHREIDSSDVRSVTLTLSQETTDSGKYTEMLSALSGTAETSESGDITYITVTGEEDIDLVLDHTGGYAGGILDMNFNYMDYIDIQYKDGNFFSYSI</sequence>
<comment type="caution">
    <text evidence="3">The sequence shown here is derived from an EMBL/GenBank/DDBJ whole genome shotgun (WGS) entry which is preliminary data.</text>
</comment>
<feature type="transmembrane region" description="Helical" evidence="1">
    <location>
        <begin position="114"/>
        <end position="136"/>
    </location>
</feature>
<keyword evidence="1" id="KW-0472">Membrane</keyword>
<evidence type="ECO:0000313" key="4">
    <source>
        <dbReference type="Proteomes" id="UP000824116"/>
    </source>
</evidence>
<feature type="transmembrane region" description="Helical" evidence="1">
    <location>
        <begin position="289"/>
        <end position="309"/>
    </location>
</feature>
<feature type="transmembrane region" description="Helical" evidence="1">
    <location>
        <begin position="315"/>
        <end position="336"/>
    </location>
</feature>
<proteinExistence type="predicted"/>
<dbReference type="InterPro" id="IPR045611">
    <property type="entry name" value="DUF6449"/>
</dbReference>
<feature type="transmembrane region" description="Helical" evidence="1">
    <location>
        <begin position="182"/>
        <end position="202"/>
    </location>
</feature>
<feature type="transmembrane region" description="Helical" evidence="1">
    <location>
        <begin position="71"/>
        <end position="93"/>
    </location>
</feature>
<feature type="transmembrane region" description="Helical" evidence="1">
    <location>
        <begin position="246"/>
        <end position="268"/>
    </location>
</feature>
<keyword evidence="1" id="KW-1133">Transmembrane helix</keyword>
<reference evidence="3" key="1">
    <citation type="journal article" date="2021" name="PeerJ">
        <title>Extensive microbial diversity within the chicken gut microbiome revealed by metagenomics and culture.</title>
        <authorList>
            <person name="Gilroy R."/>
            <person name="Ravi A."/>
            <person name="Getino M."/>
            <person name="Pursley I."/>
            <person name="Horton D.L."/>
            <person name="Alikhan N.F."/>
            <person name="Baker D."/>
            <person name="Gharbi K."/>
            <person name="Hall N."/>
            <person name="Watson M."/>
            <person name="Adriaenssens E.M."/>
            <person name="Foster-Nyarko E."/>
            <person name="Jarju S."/>
            <person name="Secka A."/>
            <person name="Antonio M."/>
            <person name="Oren A."/>
            <person name="Chaudhuri R.R."/>
            <person name="La Ragione R."/>
            <person name="Hildebrand F."/>
            <person name="Pallen M.J."/>
        </authorList>
    </citation>
    <scope>NUCLEOTIDE SEQUENCE</scope>
    <source>
        <strain evidence="3">CHK196-3914</strain>
    </source>
</reference>
<dbReference type="Proteomes" id="UP000824116">
    <property type="component" value="Unassembled WGS sequence"/>
</dbReference>
<name>A0A9D2G8V2_9FIRM</name>
<evidence type="ECO:0000256" key="1">
    <source>
        <dbReference type="SAM" id="Phobius"/>
    </source>
</evidence>
<keyword evidence="1" id="KW-0812">Transmembrane</keyword>
<evidence type="ECO:0000313" key="3">
    <source>
        <dbReference type="EMBL" id="HIZ74565.1"/>
    </source>
</evidence>
<reference evidence="3" key="2">
    <citation type="submission" date="2021-04" db="EMBL/GenBank/DDBJ databases">
        <authorList>
            <person name="Gilroy R."/>
        </authorList>
    </citation>
    <scope>NUCLEOTIDE SEQUENCE</scope>
    <source>
        <strain evidence="3">CHK196-3914</strain>
    </source>
</reference>
<dbReference type="AlphaFoldDB" id="A0A9D2G8V2"/>
<feature type="transmembrane region" description="Helical" evidence="1">
    <location>
        <begin position="156"/>
        <end position="175"/>
    </location>
</feature>
<feature type="domain" description="DUF6449" evidence="2">
    <location>
        <begin position="457"/>
        <end position="604"/>
    </location>
</feature>
<feature type="transmembrane region" description="Helical" evidence="1">
    <location>
        <begin position="20"/>
        <end position="41"/>
    </location>
</feature>
<feature type="transmembrane region" description="Helical" evidence="1">
    <location>
        <begin position="348"/>
        <end position="367"/>
    </location>
</feature>
<organism evidence="3 4">
    <name type="scientific">Candidatus Mediterraneibacter stercoravium</name>
    <dbReference type="NCBI Taxonomy" id="2838685"/>
    <lineage>
        <taxon>Bacteria</taxon>
        <taxon>Bacillati</taxon>
        <taxon>Bacillota</taxon>
        <taxon>Clostridia</taxon>
        <taxon>Lachnospirales</taxon>
        <taxon>Lachnospiraceae</taxon>
        <taxon>Mediterraneibacter</taxon>
    </lineage>
</organism>
<accession>A0A9D2G8V2</accession>